<dbReference type="EMBL" id="KK101447">
    <property type="protein sequence ID" value="KIZ00851.1"/>
    <property type="molecule type" value="Genomic_DNA"/>
</dbReference>
<dbReference type="InterPro" id="IPR044282">
    <property type="entry name" value="ABAP1/ARIA"/>
</dbReference>
<dbReference type="RefSeq" id="XP_013899870.1">
    <property type="nucleotide sequence ID" value="XM_014044416.1"/>
</dbReference>
<accession>A0A0D2N451</accession>
<feature type="repeat" description="ARM" evidence="1">
    <location>
        <begin position="169"/>
        <end position="211"/>
    </location>
</feature>
<evidence type="ECO:0008006" key="4">
    <source>
        <dbReference type="Google" id="ProtNLM"/>
    </source>
</evidence>
<name>A0A0D2N451_9CHLO</name>
<dbReference type="GeneID" id="25739985"/>
<dbReference type="OrthoDB" id="29145at2759"/>
<evidence type="ECO:0000313" key="2">
    <source>
        <dbReference type="EMBL" id="KIZ00851.1"/>
    </source>
</evidence>
<dbReference type="InterPro" id="IPR000225">
    <property type="entry name" value="Armadillo"/>
</dbReference>
<reference evidence="2 3" key="1">
    <citation type="journal article" date="2013" name="BMC Genomics">
        <title>Reconstruction of the lipid metabolism for the microalga Monoraphidium neglectum from its genome sequence reveals characteristics suitable for biofuel production.</title>
        <authorList>
            <person name="Bogen C."/>
            <person name="Al-Dilaimi A."/>
            <person name="Albersmeier A."/>
            <person name="Wichmann J."/>
            <person name="Grundmann M."/>
            <person name="Rupp O."/>
            <person name="Lauersen K.J."/>
            <person name="Blifernez-Klassen O."/>
            <person name="Kalinowski J."/>
            <person name="Goesmann A."/>
            <person name="Mussgnug J.H."/>
            <person name="Kruse O."/>
        </authorList>
    </citation>
    <scope>NUCLEOTIDE SEQUENCE [LARGE SCALE GENOMIC DNA]</scope>
    <source>
        <strain evidence="2 3">SAG 48.87</strain>
    </source>
</reference>
<dbReference type="SMART" id="SM00185">
    <property type="entry name" value="ARM"/>
    <property type="match status" value="8"/>
</dbReference>
<organism evidence="2 3">
    <name type="scientific">Monoraphidium neglectum</name>
    <dbReference type="NCBI Taxonomy" id="145388"/>
    <lineage>
        <taxon>Eukaryota</taxon>
        <taxon>Viridiplantae</taxon>
        <taxon>Chlorophyta</taxon>
        <taxon>core chlorophytes</taxon>
        <taxon>Chlorophyceae</taxon>
        <taxon>CS clade</taxon>
        <taxon>Sphaeropleales</taxon>
        <taxon>Selenastraceae</taxon>
        <taxon>Monoraphidium</taxon>
    </lineage>
</organism>
<dbReference type="AlphaFoldDB" id="A0A0D2N451"/>
<protein>
    <recommendedName>
        <fullName evidence="4">Vacuolar protein 8</fullName>
    </recommendedName>
</protein>
<feature type="repeat" description="ARM" evidence="1">
    <location>
        <begin position="318"/>
        <end position="360"/>
    </location>
</feature>
<sequence>MDSGYARGAQAKTALHDELNSTISGISSFAYGPVAKVDKLALRKLAHQLADHCKSDDLVEVIVQLGAVPAVVPLLMLGDTLDGPSTGFDDIKKEACFILGLLAVKPEYQAQISQAGALPGLVKLLRAHKPTAVTRVVPGSGGVARRAADAITNLAHENVDIKNQVRKEQGIPPLVALLEAWDIKVQRAGAGALRTLAFKNEDNKRQIVECGALPLLIQKPVLVGSDGCGPAPPVPRLFASQMLRSEDVGVHYEAVGVIGNLVHSSQDIKRQVLSEGALQPVINLLSSPCAESQREAALLLGQFATTDNAFKARISQRGAIPPLIRMLAAPDTALREMAAFALGRLAQDSENQAGIVQAGGLRPLLELLESAQYNLQHNAAFALYGLSDNEDNVGDIVREGGMQRLLECSERLQVQASKDCVHKTITRIENKLASPRVLSHCTYMLRSLDRAVQQRVAVALARHVPAGGALAPIFVDKAGLDVLLALVTEQPGPAYAADPSMHRDGAAALLQLANKVNANAPIHAM</sequence>
<feature type="repeat" description="ARM" evidence="1">
    <location>
        <begin position="116"/>
        <end position="158"/>
    </location>
</feature>
<dbReference type="KEGG" id="mng:MNEG_7109"/>
<dbReference type="Pfam" id="PF00514">
    <property type="entry name" value="Arm"/>
    <property type="match status" value="2"/>
</dbReference>
<dbReference type="PROSITE" id="PS50176">
    <property type="entry name" value="ARM_REPEAT"/>
    <property type="match status" value="4"/>
</dbReference>
<proteinExistence type="predicted"/>
<dbReference type="PANTHER" id="PTHR46710">
    <property type="entry name" value="ARM REPEAT PROTEIN INTERACTING WITH ABF2"/>
    <property type="match status" value="1"/>
</dbReference>
<dbReference type="Proteomes" id="UP000054498">
    <property type="component" value="Unassembled WGS sequence"/>
</dbReference>
<feature type="repeat" description="ARM" evidence="1">
    <location>
        <begin position="359"/>
        <end position="401"/>
    </location>
</feature>
<dbReference type="PANTHER" id="PTHR46710:SF1">
    <property type="entry name" value="ARM REPEAT PROTEIN INTERACTING WITH ABF2"/>
    <property type="match status" value="1"/>
</dbReference>
<dbReference type="InterPro" id="IPR011989">
    <property type="entry name" value="ARM-like"/>
</dbReference>
<dbReference type="Gene3D" id="1.25.10.10">
    <property type="entry name" value="Leucine-rich Repeat Variant"/>
    <property type="match status" value="2"/>
</dbReference>
<evidence type="ECO:0000256" key="1">
    <source>
        <dbReference type="PROSITE-ProRule" id="PRU00259"/>
    </source>
</evidence>
<dbReference type="STRING" id="145388.A0A0D2N451"/>
<gene>
    <name evidence="2" type="ORF">MNEG_7109</name>
</gene>
<dbReference type="SUPFAM" id="SSF48371">
    <property type="entry name" value="ARM repeat"/>
    <property type="match status" value="1"/>
</dbReference>
<evidence type="ECO:0000313" key="3">
    <source>
        <dbReference type="Proteomes" id="UP000054498"/>
    </source>
</evidence>
<dbReference type="InterPro" id="IPR016024">
    <property type="entry name" value="ARM-type_fold"/>
</dbReference>
<keyword evidence="3" id="KW-1185">Reference proteome</keyword>